<dbReference type="CDD" id="cd14014">
    <property type="entry name" value="STKc_PknB_like"/>
    <property type="match status" value="1"/>
</dbReference>
<evidence type="ECO:0000256" key="5">
    <source>
        <dbReference type="ARBA" id="ARBA00022777"/>
    </source>
</evidence>
<keyword evidence="4 7" id="KW-0547">Nucleotide-binding</keyword>
<dbReference type="InterPro" id="IPR005532">
    <property type="entry name" value="SUMF_dom"/>
</dbReference>
<dbReference type="Proteomes" id="UP000464178">
    <property type="component" value="Chromosome"/>
</dbReference>
<dbReference type="PROSITE" id="PS50011">
    <property type="entry name" value="PROTEIN_KINASE_DOM"/>
    <property type="match status" value="1"/>
</dbReference>
<keyword evidence="11" id="KW-1185">Reference proteome</keyword>
<proteinExistence type="predicted"/>
<dbReference type="Gene3D" id="3.90.1580.10">
    <property type="entry name" value="paralog of FGE (formylglycine-generating enzyme)"/>
    <property type="match status" value="1"/>
</dbReference>
<dbReference type="InterPro" id="IPR011009">
    <property type="entry name" value="Kinase-like_dom_sf"/>
</dbReference>
<feature type="region of interest" description="Disordered" evidence="8">
    <location>
        <begin position="361"/>
        <end position="380"/>
    </location>
</feature>
<reference evidence="10 11" key="1">
    <citation type="submission" date="2019-05" db="EMBL/GenBank/DDBJ databases">
        <authorList>
            <consortium name="Science for Life Laboratories"/>
        </authorList>
    </citation>
    <scope>NUCLEOTIDE SEQUENCE [LARGE SCALE GENOMIC DNA]</scope>
    <source>
        <strain evidence="10">Soil9</strain>
    </source>
</reference>
<dbReference type="KEGG" id="gms:SOIL9_38660"/>
<dbReference type="PROSITE" id="PS00109">
    <property type="entry name" value="PROTEIN_KINASE_TYR"/>
    <property type="match status" value="1"/>
</dbReference>
<evidence type="ECO:0000313" key="10">
    <source>
        <dbReference type="EMBL" id="VTR93848.1"/>
    </source>
</evidence>
<dbReference type="AlphaFoldDB" id="A0A6P2CXJ1"/>
<feature type="region of interest" description="Disordered" evidence="8">
    <location>
        <begin position="428"/>
        <end position="449"/>
    </location>
</feature>
<dbReference type="SUPFAM" id="SSF56436">
    <property type="entry name" value="C-type lectin-like"/>
    <property type="match status" value="1"/>
</dbReference>
<keyword evidence="6 7" id="KW-0067">ATP-binding</keyword>
<dbReference type="InterPro" id="IPR008266">
    <property type="entry name" value="Tyr_kinase_AS"/>
</dbReference>
<evidence type="ECO:0000256" key="6">
    <source>
        <dbReference type="ARBA" id="ARBA00022840"/>
    </source>
</evidence>
<organism evidence="10 11">
    <name type="scientific">Gemmata massiliana</name>
    <dbReference type="NCBI Taxonomy" id="1210884"/>
    <lineage>
        <taxon>Bacteria</taxon>
        <taxon>Pseudomonadati</taxon>
        <taxon>Planctomycetota</taxon>
        <taxon>Planctomycetia</taxon>
        <taxon>Gemmatales</taxon>
        <taxon>Gemmataceae</taxon>
        <taxon>Gemmata</taxon>
    </lineage>
</organism>
<evidence type="ECO:0000256" key="2">
    <source>
        <dbReference type="ARBA" id="ARBA00022527"/>
    </source>
</evidence>
<dbReference type="SUPFAM" id="SSF56112">
    <property type="entry name" value="Protein kinase-like (PK-like)"/>
    <property type="match status" value="1"/>
</dbReference>
<evidence type="ECO:0000313" key="11">
    <source>
        <dbReference type="Proteomes" id="UP000464178"/>
    </source>
</evidence>
<dbReference type="PROSITE" id="PS00107">
    <property type="entry name" value="PROTEIN_KINASE_ATP"/>
    <property type="match status" value="1"/>
</dbReference>
<dbReference type="EC" id="2.7.11.1" evidence="1"/>
<dbReference type="InterPro" id="IPR016187">
    <property type="entry name" value="CTDL_fold"/>
</dbReference>
<protein>
    <recommendedName>
        <fullName evidence="1">non-specific serine/threonine protein kinase</fullName>
        <ecNumber evidence="1">2.7.11.1</ecNumber>
    </recommendedName>
</protein>
<feature type="domain" description="Protein kinase" evidence="9">
    <location>
        <begin position="112"/>
        <end position="370"/>
    </location>
</feature>
<dbReference type="FunFam" id="1.10.510.10:FF:000021">
    <property type="entry name" value="Serine/threonine protein kinase"/>
    <property type="match status" value="1"/>
</dbReference>
<dbReference type="GO" id="GO:0005524">
    <property type="term" value="F:ATP binding"/>
    <property type="evidence" value="ECO:0007669"/>
    <property type="project" value="UniProtKB-UniRule"/>
</dbReference>
<dbReference type="EMBL" id="LR593886">
    <property type="protein sequence ID" value="VTR93848.1"/>
    <property type="molecule type" value="Genomic_DNA"/>
</dbReference>
<dbReference type="GO" id="GO:0004674">
    <property type="term" value="F:protein serine/threonine kinase activity"/>
    <property type="evidence" value="ECO:0007669"/>
    <property type="project" value="UniProtKB-KW"/>
</dbReference>
<keyword evidence="3" id="KW-0808">Transferase</keyword>
<evidence type="ECO:0000259" key="9">
    <source>
        <dbReference type="PROSITE" id="PS50011"/>
    </source>
</evidence>
<dbReference type="Gene3D" id="1.10.510.10">
    <property type="entry name" value="Transferase(Phosphotransferase) domain 1"/>
    <property type="match status" value="1"/>
</dbReference>
<dbReference type="InterPro" id="IPR017441">
    <property type="entry name" value="Protein_kinase_ATP_BS"/>
</dbReference>
<gene>
    <name evidence="10" type="ORF">SOIL9_38660</name>
</gene>
<dbReference type="InterPro" id="IPR000719">
    <property type="entry name" value="Prot_kinase_dom"/>
</dbReference>
<dbReference type="Gene3D" id="3.30.200.20">
    <property type="entry name" value="Phosphorylase Kinase, domain 1"/>
    <property type="match status" value="1"/>
</dbReference>
<dbReference type="PANTHER" id="PTHR43289:SF6">
    <property type="entry name" value="SERINE_THREONINE-PROTEIN KINASE NEKL-3"/>
    <property type="match status" value="1"/>
</dbReference>
<accession>A0A6P2CXJ1</accession>
<sequence>MTEEEVFLAALDLADPGELAAYLERACGGDAALRLQVEELLAAHFKEGAFLDEPIGAQMGAGCPPMDADSLVTRVANRGGGTDKSPSAEEPCDLSFLLPPTRADSLGRIGHYEVLQILGRGGFGIVFRAFDDVLHRVVALKVLAPALATTSPARKRFLREARSFAQVRHENVVQIYAIEERPLPYLVMEYIPGETLQQRLARTGPLEEPEIVRFGRQMAEGLAAAHATGLIHRDVTPGNVLIEAGPQERVKITDFGLARAADDASISQSGVVAGTPLYMAPEQARGEPLDHRADLFSLGSVLYTLTTGRPPFRAAATFAVLKRVIEDAPRPIRDVVPEAPQWLADVIAKLHAKDPDDRFQSAGEVSAALADSGAPSEGAPLRRSRFASGRFGRRKWVVVAALLLPVFALALVESTGLTHWLHRPQVPGSVKNGAEGDGPPNPNPPEFTNTLGMKFKRIPLGRFRMGSPAGEVDRCLSEFAEGSTKFQALRKKHEGKFEEERLPAEAPAHEVAIARPFYMGATEVTAGQFRRFVEEKGYSAGDEGWKVPGLDEPDNCPVTYVSWYNAVDFCTWLSAKEGKTYRLPTEAEWEYCCRAGKSGARYCFGDDDDQLEHYAWYDKNSTRGEGTLNRTNRVARLKPNAWGLCDMHGNAWEWCQDSYDPNYYKNSPMNDPPGGAGANRVLRGGSWYWAPEFCRSAFRHYVSPDLRYYDVGFRVVLVSE</sequence>
<evidence type="ECO:0000256" key="4">
    <source>
        <dbReference type="ARBA" id="ARBA00022741"/>
    </source>
</evidence>
<dbReference type="Pfam" id="PF00069">
    <property type="entry name" value="Pkinase"/>
    <property type="match status" value="1"/>
</dbReference>
<dbReference type="Pfam" id="PF03781">
    <property type="entry name" value="FGE-sulfatase"/>
    <property type="match status" value="1"/>
</dbReference>
<feature type="binding site" evidence="7">
    <location>
        <position position="141"/>
    </location>
    <ligand>
        <name>ATP</name>
        <dbReference type="ChEBI" id="CHEBI:30616"/>
    </ligand>
</feature>
<keyword evidence="2 10" id="KW-0723">Serine/threonine-protein kinase</keyword>
<dbReference type="PANTHER" id="PTHR43289">
    <property type="entry name" value="MITOGEN-ACTIVATED PROTEIN KINASE KINASE KINASE 20-RELATED"/>
    <property type="match status" value="1"/>
</dbReference>
<evidence type="ECO:0000256" key="7">
    <source>
        <dbReference type="PROSITE-ProRule" id="PRU10141"/>
    </source>
</evidence>
<keyword evidence="5 10" id="KW-0418">Kinase</keyword>
<evidence type="ECO:0000256" key="8">
    <source>
        <dbReference type="SAM" id="MobiDB-lite"/>
    </source>
</evidence>
<evidence type="ECO:0000256" key="1">
    <source>
        <dbReference type="ARBA" id="ARBA00012513"/>
    </source>
</evidence>
<evidence type="ECO:0000256" key="3">
    <source>
        <dbReference type="ARBA" id="ARBA00022679"/>
    </source>
</evidence>
<dbReference type="InterPro" id="IPR042095">
    <property type="entry name" value="SUMF_sf"/>
</dbReference>
<dbReference type="RefSeq" id="WP_174266007.1">
    <property type="nucleotide sequence ID" value="NZ_LR593886.1"/>
</dbReference>
<name>A0A6P2CXJ1_9BACT</name>